<dbReference type="InterPro" id="IPR029058">
    <property type="entry name" value="AB_hydrolase_fold"/>
</dbReference>
<dbReference type="InterPro" id="IPR050583">
    <property type="entry name" value="Mycobacterial_A85_antigen"/>
</dbReference>
<sequence length="391" mass="42584">MKLRNIVKAAVVLGCAGVLAATFAACSNNEEDPPAAKKTHDPVTLEVTGQPGTYEPHNFVDGKCTMCDETTIFTQDSVAQDDIVTKECDRQGTVEEIKYTTSAYPDYEYADENGIVTKTAWVYLPYGYDAADTSTKYNLLVLVHGSGLNEGYWFAKGSYADESQQSIYLSGGNGTANLLDTMMKDGTAEKTIVVTPTFYMPGEDGTTANTGNEADTSNFAEELKGDLLPYMALNYNTYAEVNEEMTDEEMTAALVAARDHQAYAGLSLGSMISFTSIWAECIDVFSYIGSFSGGVSVEQAEALAETKNTEFADYDINYWYVSLGTSETNMVYPGDPFGDYRAMLGAVEGLQSGSDLSAGDNCQYMVCNKTGHNYPSWITSLYNCMQVFFKA</sequence>
<organism evidence="2 3">
    <name type="scientific">Candidatus Coproplasma stercoripullorum</name>
    <dbReference type="NCBI Taxonomy" id="2840751"/>
    <lineage>
        <taxon>Bacteria</taxon>
        <taxon>Bacillati</taxon>
        <taxon>Bacillota</taxon>
        <taxon>Clostridia</taxon>
        <taxon>Eubacteriales</taxon>
        <taxon>Candidatus Coproplasma</taxon>
    </lineage>
</organism>
<evidence type="ECO:0000313" key="3">
    <source>
        <dbReference type="Proteomes" id="UP000824179"/>
    </source>
</evidence>
<proteinExistence type="predicted"/>
<dbReference type="PROSITE" id="PS51257">
    <property type="entry name" value="PROKAR_LIPOPROTEIN"/>
    <property type="match status" value="1"/>
</dbReference>
<dbReference type="AlphaFoldDB" id="A0A9D1AHX5"/>
<dbReference type="PANTHER" id="PTHR48098">
    <property type="entry name" value="ENTEROCHELIN ESTERASE-RELATED"/>
    <property type="match status" value="1"/>
</dbReference>
<evidence type="ECO:0000313" key="2">
    <source>
        <dbReference type="EMBL" id="HIR39476.1"/>
    </source>
</evidence>
<name>A0A9D1AHX5_9FIRM</name>
<dbReference type="EMBL" id="DVHB01000065">
    <property type="protein sequence ID" value="HIR39476.1"/>
    <property type="molecule type" value="Genomic_DNA"/>
</dbReference>
<evidence type="ECO:0000256" key="1">
    <source>
        <dbReference type="SAM" id="SignalP"/>
    </source>
</evidence>
<gene>
    <name evidence="2" type="ORF">IAB90_03745</name>
</gene>
<comment type="caution">
    <text evidence="2">The sequence shown here is derived from an EMBL/GenBank/DDBJ whole genome shotgun (WGS) entry which is preliminary data.</text>
</comment>
<feature type="chain" id="PRO_5039263510" description="Esterase" evidence="1">
    <location>
        <begin position="21"/>
        <end position="391"/>
    </location>
</feature>
<evidence type="ECO:0008006" key="4">
    <source>
        <dbReference type="Google" id="ProtNLM"/>
    </source>
</evidence>
<reference evidence="2" key="1">
    <citation type="submission" date="2020-10" db="EMBL/GenBank/DDBJ databases">
        <authorList>
            <person name="Gilroy R."/>
        </authorList>
    </citation>
    <scope>NUCLEOTIDE SEQUENCE</scope>
    <source>
        <strain evidence="2">ChiW25-3613</strain>
    </source>
</reference>
<dbReference type="Proteomes" id="UP000824179">
    <property type="component" value="Unassembled WGS sequence"/>
</dbReference>
<reference evidence="2" key="2">
    <citation type="journal article" date="2021" name="PeerJ">
        <title>Extensive microbial diversity within the chicken gut microbiome revealed by metagenomics and culture.</title>
        <authorList>
            <person name="Gilroy R."/>
            <person name="Ravi A."/>
            <person name="Getino M."/>
            <person name="Pursley I."/>
            <person name="Horton D.L."/>
            <person name="Alikhan N.F."/>
            <person name="Baker D."/>
            <person name="Gharbi K."/>
            <person name="Hall N."/>
            <person name="Watson M."/>
            <person name="Adriaenssens E.M."/>
            <person name="Foster-Nyarko E."/>
            <person name="Jarju S."/>
            <person name="Secka A."/>
            <person name="Antonio M."/>
            <person name="Oren A."/>
            <person name="Chaudhuri R.R."/>
            <person name="La Ragione R."/>
            <person name="Hildebrand F."/>
            <person name="Pallen M.J."/>
        </authorList>
    </citation>
    <scope>NUCLEOTIDE SEQUENCE</scope>
    <source>
        <strain evidence="2">ChiW25-3613</strain>
    </source>
</reference>
<feature type="signal peptide" evidence="1">
    <location>
        <begin position="1"/>
        <end position="20"/>
    </location>
</feature>
<accession>A0A9D1AHX5</accession>
<dbReference type="SUPFAM" id="SSF53474">
    <property type="entry name" value="alpha/beta-Hydrolases"/>
    <property type="match status" value="1"/>
</dbReference>
<protein>
    <recommendedName>
        <fullName evidence="4">Esterase</fullName>
    </recommendedName>
</protein>
<keyword evidence="1" id="KW-0732">Signal</keyword>
<dbReference type="Gene3D" id="3.40.50.1820">
    <property type="entry name" value="alpha/beta hydrolase"/>
    <property type="match status" value="1"/>
</dbReference>